<dbReference type="PROSITE" id="PS50297">
    <property type="entry name" value="ANK_REP_REGION"/>
    <property type="match status" value="1"/>
</dbReference>
<evidence type="ECO:0000313" key="2">
    <source>
        <dbReference type="EMBL" id="MFC4999922.1"/>
    </source>
</evidence>
<keyword evidence="1" id="KW-0040">ANK repeat</keyword>
<sequence length="472" mass="50567">MSWRRELAAARWTRRLGVPAWMIAAATARRLAGDWRGACAAAHVDVELDPSAIARGDGGAVAARVEDDLRHLVPDLLRWHLDPAQPVTVLSVYEGGRALFVLRRAPERLALRYGAVPPDSWRGSLVHSRERWDSRKTGALAERPFLNADGSRLPEEAWGLAEHVITMQDAGDWIGAWRLAGFDLEPLVGRRPELRVPGAPAARRVWRLNLTGLSAAIRSAGAPSEGVLLDHVDGAYTTHVKDETVTGVAGEADSEAAWRLPAALVERPVDADLVRLGMLPASALHPLVGAALFPALSTMPPAPEPGTGPVRVRRDGAWQFADPADLGWHDPLAALPKALRLRRDTVVRLARHGDVPALSAWLAAGGDPYFRDPARRTMLHLLAYLPGGPEAGAQVETLLLDLLAAGLDLEARDRAGLTPLLFAVANGGAATTVRALVTMGADVNAVTFSGAGWADLARSAGCLDELWFLLES</sequence>
<proteinExistence type="predicted"/>
<reference evidence="3" key="1">
    <citation type="journal article" date="2019" name="Int. J. Syst. Evol. Microbiol.">
        <title>The Global Catalogue of Microorganisms (GCM) 10K type strain sequencing project: providing services to taxonomists for standard genome sequencing and annotation.</title>
        <authorList>
            <consortium name="The Broad Institute Genomics Platform"/>
            <consortium name="The Broad Institute Genome Sequencing Center for Infectious Disease"/>
            <person name="Wu L."/>
            <person name="Ma J."/>
        </authorList>
    </citation>
    <scope>NUCLEOTIDE SEQUENCE [LARGE SCALE GENOMIC DNA]</scope>
    <source>
        <strain evidence="3">CGMCC 4.7152</strain>
    </source>
</reference>
<accession>A0ABV9VU19</accession>
<organism evidence="2 3">
    <name type="scientific">Dactylosporangium cerinum</name>
    <dbReference type="NCBI Taxonomy" id="1434730"/>
    <lineage>
        <taxon>Bacteria</taxon>
        <taxon>Bacillati</taxon>
        <taxon>Actinomycetota</taxon>
        <taxon>Actinomycetes</taxon>
        <taxon>Micromonosporales</taxon>
        <taxon>Micromonosporaceae</taxon>
        <taxon>Dactylosporangium</taxon>
    </lineage>
</organism>
<dbReference type="SUPFAM" id="SSF48403">
    <property type="entry name" value="Ankyrin repeat"/>
    <property type="match status" value="1"/>
</dbReference>
<evidence type="ECO:0000313" key="3">
    <source>
        <dbReference type="Proteomes" id="UP001595912"/>
    </source>
</evidence>
<feature type="repeat" description="ANK" evidence="1">
    <location>
        <begin position="415"/>
        <end position="448"/>
    </location>
</feature>
<gene>
    <name evidence="2" type="ORF">ACFPIJ_19030</name>
</gene>
<dbReference type="Gene3D" id="1.25.40.20">
    <property type="entry name" value="Ankyrin repeat-containing domain"/>
    <property type="match status" value="1"/>
</dbReference>
<dbReference type="PROSITE" id="PS50088">
    <property type="entry name" value="ANK_REPEAT"/>
    <property type="match status" value="1"/>
</dbReference>
<evidence type="ECO:0008006" key="4">
    <source>
        <dbReference type="Google" id="ProtNLM"/>
    </source>
</evidence>
<name>A0ABV9VU19_9ACTN</name>
<dbReference type="InterPro" id="IPR002110">
    <property type="entry name" value="Ankyrin_rpt"/>
</dbReference>
<evidence type="ECO:0000256" key="1">
    <source>
        <dbReference type="PROSITE-ProRule" id="PRU00023"/>
    </source>
</evidence>
<dbReference type="EMBL" id="JBHSIU010000019">
    <property type="protein sequence ID" value="MFC4999922.1"/>
    <property type="molecule type" value="Genomic_DNA"/>
</dbReference>
<comment type="caution">
    <text evidence="2">The sequence shown here is derived from an EMBL/GenBank/DDBJ whole genome shotgun (WGS) entry which is preliminary data.</text>
</comment>
<dbReference type="Proteomes" id="UP001595912">
    <property type="component" value="Unassembled WGS sequence"/>
</dbReference>
<dbReference type="RefSeq" id="WP_380116477.1">
    <property type="nucleotide sequence ID" value="NZ_JBHSIU010000019.1"/>
</dbReference>
<protein>
    <recommendedName>
        <fullName evidence="4">Ankyrin repeat domain-containing protein</fullName>
    </recommendedName>
</protein>
<keyword evidence="3" id="KW-1185">Reference proteome</keyword>
<dbReference type="InterPro" id="IPR036770">
    <property type="entry name" value="Ankyrin_rpt-contain_sf"/>
</dbReference>